<organism evidence="11 12">
    <name type="scientific">Cyanobium gracile UHCC 0139</name>
    <dbReference type="NCBI Taxonomy" id="3110308"/>
    <lineage>
        <taxon>Bacteria</taxon>
        <taxon>Bacillati</taxon>
        <taxon>Cyanobacteriota</taxon>
        <taxon>Cyanophyceae</taxon>
        <taxon>Synechococcales</taxon>
        <taxon>Prochlorococcaceae</taxon>
        <taxon>Cyanobium</taxon>
    </lineage>
</organism>
<feature type="transmembrane region" description="Helical" evidence="10">
    <location>
        <begin position="134"/>
        <end position="153"/>
    </location>
</feature>
<feature type="transmembrane region" description="Helical" evidence="10">
    <location>
        <begin position="6"/>
        <end position="34"/>
    </location>
</feature>
<dbReference type="InterPro" id="IPR052157">
    <property type="entry name" value="BCAA_transport_permease"/>
</dbReference>
<evidence type="ECO:0000256" key="10">
    <source>
        <dbReference type="SAM" id="Phobius"/>
    </source>
</evidence>
<evidence type="ECO:0000256" key="6">
    <source>
        <dbReference type="ARBA" id="ARBA00022970"/>
    </source>
</evidence>
<evidence type="ECO:0000256" key="5">
    <source>
        <dbReference type="ARBA" id="ARBA00022692"/>
    </source>
</evidence>
<gene>
    <name evidence="11" type="ORF">VB738_13235</name>
</gene>
<evidence type="ECO:0000256" key="9">
    <source>
        <dbReference type="ARBA" id="ARBA00037998"/>
    </source>
</evidence>
<proteinExistence type="inferred from homology"/>
<keyword evidence="3" id="KW-1003">Cell membrane</keyword>
<feature type="transmembrane region" description="Helical" evidence="10">
    <location>
        <begin position="46"/>
        <end position="68"/>
    </location>
</feature>
<dbReference type="Proteomes" id="UP001304461">
    <property type="component" value="Unassembled WGS sequence"/>
</dbReference>
<comment type="similarity">
    <text evidence="9">Belongs to the binding-protein-dependent transport system permease family. LivHM subfamily.</text>
</comment>
<dbReference type="EMBL" id="JAYGHX010000009">
    <property type="protein sequence ID" value="MEA5392223.1"/>
    <property type="molecule type" value="Genomic_DNA"/>
</dbReference>
<evidence type="ECO:0000256" key="1">
    <source>
        <dbReference type="ARBA" id="ARBA00004651"/>
    </source>
</evidence>
<dbReference type="PANTHER" id="PTHR11795:SF371">
    <property type="entry name" value="HIGH-AFFINITY BRANCHED-CHAIN AMINO ACID TRANSPORT SYSTEM PERMEASE PROTEIN LIVH"/>
    <property type="match status" value="1"/>
</dbReference>
<keyword evidence="12" id="KW-1185">Reference proteome</keyword>
<feature type="transmembrane region" description="Helical" evidence="10">
    <location>
        <begin position="245"/>
        <end position="271"/>
    </location>
</feature>
<evidence type="ECO:0000256" key="8">
    <source>
        <dbReference type="ARBA" id="ARBA00023136"/>
    </source>
</evidence>
<evidence type="ECO:0000256" key="2">
    <source>
        <dbReference type="ARBA" id="ARBA00022448"/>
    </source>
</evidence>
<feature type="transmembrane region" description="Helical" evidence="10">
    <location>
        <begin position="74"/>
        <end position="96"/>
    </location>
</feature>
<keyword evidence="2" id="KW-0813">Transport</keyword>
<evidence type="ECO:0000256" key="4">
    <source>
        <dbReference type="ARBA" id="ARBA00022519"/>
    </source>
</evidence>
<sequence>MDLLQILVNGLSVGAVYGLFALGYTLVFSVLGVINFAHGAVFTLGAYFTYLLIGGAVGANGLLAGFQLPVALPFWGALPLAGLGAALVALLVERVAFRPLRRRRADPLLALITSLGAGVILVNLIQLLAGAESYAIPTGALGGLPASFPLLGARVRTVQALLLGIAVLLLALLTVWLEGSRNGKGLQAVAEDAETAQLLGIDSTAMVRLAFGLSGFLAGVAGGLVGLSVSIAGPYFGIGYGLKGLAVLVLGGLGSVPGAVLGGLIVGLAEALVPAEWSGWKDAVSYGFLFLVLLLRPRGLLGRPLPTKV</sequence>
<evidence type="ECO:0000256" key="3">
    <source>
        <dbReference type="ARBA" id="ARBA00022475"/>
    </source>
</evidence>
<keyword evidence="6" id="KW-0029">Amino-acid transport</keyword>
<evidence type="ECO:0000313" key="12">
    <source>
        <dbReference type="Proteomes" id="UP001304461"/>
    </source>
</evidence>
<evidence type="ECO:0000313" key="11">
    <source>
        <dbReference type="EMBL" id="MEA5392223.1"/>
    </source>
</evidence>
<keyword evidence="8 10" id="KW-0472">Membrane</keyword>
<keyword evidence="4" id="KW-0997">Cell inner membrane</keyword>
<dbReference type="Pfam" id="PF02653">
    <property type="entry name" value="BPD_transp_2"/>
    <property type="match status" value="1"/>
</dbReference>
<feature type="transmembrane region" description="Helical" evidence="10">
    <location>
        <begin position="283"/>
        <end position="301"/>
    </location>
</feature>
<name>A0ABU5RWQ5_9CYAN</name>
<comment type="subcellular location">
    <subcellularLocation>
        <location evidence="1">Cell membrane</location>
        <topology evidence="1">Multi-pass membrane protein</topology>
    </subcellularLocation>
</comment>
<dbReference type="PANTHER" id="PTHR11795">
    <property type="entry name" value="BRANCHED-CHAIN AMINO ACID TRANSPORT SYSTEM PERMEASE PROTEIN LIVH"/>
    <property type="match status" value="1"/>
</dbReference>
<dbReference type="InterPro" id="IPR001851">
    <property type="entry name" value="ABC_transp_permease"/>
</dbReference>
<comment type="caution">
    <text evidence="11">The sequence shown here is derived from an EMBL/GenBank/DDBJ whole genome shotgun (WGS) entry which is preliminary data.</text>
</comment>
<reference evidence="11 12" key="1">
    <citation type="submission" date="2023-12" db="EMBL/GenBank/DDBJ databases">
        <title>Baltic Sea Cyanobacteria.</title>
        <authorList>
            <person name="Delbaje E."/>
            <person name="Fewer D.P."/>
            <person name="Shishido T.K."/>
        </authorList>
    </citation>
    <scope>NUCLEOTIDE SEQUENCE [LARGE SCALE GENOMIC DNA]</scope>
    <source>
        <strain evidence="11 12">UHCC 0139</strain>
    </source>
</reference>
<feature type="transmembrane region" description="Helical" evidence="10">
    <location>
        <begin position="108"/>
        <end position="128"/>
    </location>
</feature>
<dbReference type="RefSeq" id="WP_323306184.1">
    <property type="nucleotide sequence ID" value="NZ_JAYGHX010000009.1"/>
</dbReference>
<accession>A0ABU5RWQ5</accession>
<evidence type="ECO:0000256" key="7">
    <source>
        <dbReference type="ARBA" id="ARBA00022989"/>
    </source>
</evidence>
<keyword evidence="5 10" id="KW-0812">Transmembrane</keyword>
<keyword evidence="7 10" id="KW-1133">Transmembrane helix</keyword>
<feature type="transmembrane region" description="Helical" evidence="10">
    <location>
        <begin position="160"/>
        <end position="177"/>
    </location>
</feature>
<dbReference type="CDD" id="cd06582">
    <property type="entry name" value="TM_PBP1_LivH_like"/>
    <property type="match status" value="1"/>
</dbReference>
<feature type="transmembrane region" description="Helical" evidence="10">
    <location>
        <begin position="209"/>
        <end position="233"/>
    </location>
</feature>
<protein>
    <submittedName>
        <fullName evidence="11">Branched-chain amino acid ABC transporter permease</fullName>
    </submittedName>
</protein>